<feature type="active site" description="Charge relay system" evidence="9">
    <location>
        <position position="117"/>
    </location>
</feature>
<evidence type="ECO:0000256" key="4">
    <source>
        <dbReference type="ARBA" id="ARBA00022723"/>
    </source>
</evidence>
<dbReference type="Gene3D" id="3.30.479.10">
    <property type="entry name" value="6-pyruvoyl tetrahydropterin synthase/QueD"/>
    <property type="match status" value="1"/>
</dbReference>
<dbReference type="InterPro" id="IPR007115">
    <property type="entry name" value="6-PTP_synth/QueD"/>
</dbReference>
<comment type="caution">
    <text evidence="11">The sequence shown here is derived from an EMBL/GenBank/DDBJ whole genome shotgun (WGS) entry which is preliminary data.</text>
</comment>
<dbReference type="PANTHER" id="PTHR12589">
    <property type="entry name" value="PYRUVOYL TETRAHYDROBIOPTERIN SYNTHASE"/>
    <property type="match status" value="1"/>
</dbReference>
<evidence type="ECO:0000256" key="3">
    <source>
        <dbReference type="ARBA" id="ARBA00018141"/>
    </source>
</evidence>
<dbReference type="GO" id="GO:0070497">
    <property type="term" value="F:6-carboxytetrahydropterin synthase activity"/>
    <property type="evidence" value="ECO:0007669"/>
    <property type="project" value="UniProtKB-EC"/>
</dbReference>
<name>A0A6I4VTP6_9BACL</name>
<feature type="binding site" evidence="10">
    <location>
        <position position="17"/>
    </location>
    <ligand>
        <name>Zn(2+)</name>
        <dbReference type="ChEBI" id="CHEBI:29105"/>
    </ligand>
</feature>
<evidence type="ECO:0000256" key="1">
    <source>
        <dbReference type="ARBA" id="ARBA00005061"/>
    </source>
</evidence>
<dbReference type="GO" id="GO:0046872">
    <property type="term" value="F:metal ion binding"/>
    <property type="evidence" value="ECO:0007669"/>
    <property type="project" value="UniProtKB-KW"/>
</dbReference>
<keyword evidence="12" id="KW-1185">Reference proteome</keyword>
<feature type="active site" description="Charge relay system" evidence="9">
    <location>
        <position position="66"/>
    </location>
</feature>
<dbReference type="AlphaFoldDB" id="A0A6I4VTP6"/>
<accession>A0A6I4VTP6</accession>
<gene>
    <name evidence="11" type="ORF">GSM42_09150</name>
</gene>
<comment type="catalytic activity">
    <reaction evidence="7 8">
        <text>7,8-dihydroneopterin 3'-triphosphate + H2O = 6-carboxy-5,6,7,8-tetrahydropterin + triphosphate + acetaldehyde + 2 H(+)</text>
        <dbReference type="Rhea" id="RHEA:27966"/>
        <dbReference type="ChEBI" id="CHEBI:15343"/>
        <dbReference type="ChEBI" id="CHEBI:15377"/>
        <dbReference type="ChEBI" id="CHEBI:15378"/>
        <dbReference type="ChEBI" id="CHEBI:18036"/>
        <dbReference type="ChEBI" id="CHEBI:58462"/>
        <dbReference type="ChEBI" id="CHEBI:61032"/>
        <dbReference type="EC" id="4.1.2.50"/>
    </reaction>
</comment>
<keyword evidence="8" id="KW-0671">Queuosine biosynthesis</keyword>
<evidence type="ECO:0000256" key="2">
    <source>
        <dbReference type="ARBA" id="ARBA00008900"/>
    </source>
</evidence>
<organism evidence="11 12">
    <name type="scientific">Shimazuella alba</name>
    <dbReference type="NCBI Taxonomy" id="2690964"/>
    <lineage>
        <taxon>Bacteria</taxon>
        <taxon>Bacillati</taxon>
        <taxon>Bacillota</taxon>
        <taxon>Bacilli</taxon>
        <taxon>Bacillales</taxon>
        <taxon>Thermoactinomycetaceae</taxon>
        <taxon>Shimazuella</taxon>
    </lineage>
</organism>
<evidence type="ECO:0000256" key="7">
    <source>
        <dbReference type="ARBA" id="ARBA00048807"/>
    </source>
</evidence>
<evidence type="ECO:0000256" key="6">
    <source>
        <dbReference type="ARBA" id="ARBA00023239"/>
    </source>
</evidence>
<protein>
    <recommendedName>
        <fullName evidence="3 8">6-carboxy-5,6,7,8-tetrahydropterin synthase</fullName>
        <ecNumber evidence="8">4.-.-.-</ecNumber>
    </recommendedName>
</protein>
<dbReference type="EMBL" id="WUUL01000005">
    <property type="protein sequence ID" value="MXQ53881.1"/>
    <property type="molecule type" value="Genomic_DNA"/>
</dbReference>
<evidence type="ECO:0000313" key="11">
    <source>
        <dbReference type="EMBL" id="MXQ53881.1"/>
    </source>
</evidence>
<evidence type="ECO:0000256" key="10">
    <source>
        <dbReference type="PIRSR" id="PIRSR006113-2"/>
    </source>
</evidence>
<dbReference type="GO" id="GO:0008616">
    <property type="term" value="P:tRNA queuosine(34) biosynthetic process"/>
    <property type="evidence" value="ECO:0007669"/>
    <property type="project" value="UniProtKB-KW"/>
</dbReference>
<dbReference type="UniPathway" id="UPA00391"/>
<dbReference type="EC" id="4.-.-.-" evidence="8"/>
<evidence type="ECO:0000256" key="8">
    <source>
        <dbReference type="PIRNR" id="PIRNR006113"/>
    </source>
</evidence>
<dbReference type="SUPFAM" id="SSF55620">
    <property type="entry name" value="Tetrahydrobiopterin biosynthesis enzymes-like"/>
    <property type="match status" value="1"/>
</dbReference>
<comment type="cofactor">
    <cofactor evidence="8 10">
        <name>Zn(2+)</name>
        <dbReference type="ChEBI" id="CHEBI:29105"/>
    </cofactor>
    <text evidence="8 10">Binds 1 zinc ion per subunit.</text>
</comment>
<dbReference type="Pfam" id="PF01242">
    <property type="entry name" value="PTPS"/>
    <property type="match status" value="1"/>
</dbReference>
<keyword evidence="4 8" id="KW-0479">Metal-binding</keyword>
<proteinExistence type="inferred from homology"/>
<dbReference type="PIRSF" id="PIRSF006113">
    <property type="entry name" value="PTP_synth"/>
    <property type="match status" value="1"/>
</dbReference>
<sequence length="130" mass="15401">MVGRYRLIKNFWLACAHQVYGAGKCERIHGHNYKVTFCIEGPRLDEKHMLIDYRIVKQAITKKYDHHLLNDFPEFNPELGGFSPTTERVAEVFFSEIERLCMEQINKPTVQWVEVQETEEATVRYERVHT</sequence>
<comment type="pathway">
    <text evidence="1 8">Purine metabolism; 7-cyano-7-deazaguanine biosynthesis.</text>
</comment>
<evidence type="ECO:0000313" key="12">
    <source>
        <dbReference type="Proteomes" id="UP000430692"/>
    </source>
</evidence>
<feature type="binding site" evidence="10">
    <location>
        <position position="29"/>
    </location>
    <ligand>
        <name>Zn(2+)</name>
        <dbReference type="ChEBI" id="CHEBI:29105"/>
    </ligand>
</feature>
<dbReference type="InterPro" id="IPR038418">
    <property type="entry name" value="6-PTP_synth/QueD_sf"/>
</dbReference>
<reference evidence="11 12" key="1">
    <citation type="submission" date="2019-12" db="EMBL/GenBank/DDBJ databases">
        <title>Whole-genome analyses of novel actinobacteria.</title>
        <authorList>
            <person name="Sahin N."/>
            <person name="Saygin H."/>
        </authorList>
    </citation>
    <scope>NUCLEOTIDE SEQUENCE [LARGE SCALE GENOMIC DNA]</scope>
    <source>
        <strain evidence="11 12">KC615</strain>
    </source>
</reference>
<feature type="binding site" evidence="10">
    <location>
        <position position="31"/>
    </location>
    <ligand>
        <name>Zn(2+)</name>
        <dbReference type="ChEBI" id="CHEBI:29105"/>
    </ligand>
</feature>
<dbReference type="Proteomes" id="UP000430692">
    <property type="component" value="Unassembled WGS sequence"/>
</dbReference>
<keyword evidence="5 8" id="KW-0862">Zinc</keyword>
<keyword evidence="6 8" id="KW-0456">Lyase</keyword>
<evidence type="ECO:0000256" key="5">
    <source>
        <dbReference type="ARBA" id="ARBA00022833"/>
    </source>
</evidence>
<feature type="active site" description="Proton acceptor" evidence="9">
    <location>
        <position position="25"/>
    </location>
</feature>
<dbReference type="PANTHER" id="PTHR12589:SF7">
    <property type="entry name" value="6-PYRUVOYL TETRAHYDROBIOPTERIN SYNTHASE"/>
    <property type="match status" value="1"/>
</dbReference>
<comment type="similarity">
    <text evidence="2 8">Belongs to the PTPS family. QueD subfamily.</text>
</comment>
<evidence type="ECO:0000256" key="9">
    <source>
        <dbReference type="PIRSR" id="PIRSR006113-1"/>
    </source>
</evidence>